<dbReference type="EMBL" id="ATAX01000025">
    <property type="protein sequence ID" value="EWM53455.1"/>
    <property type="molecule type" value="Genomic_DNA"/>
</dbReference>
<evidence type="ECO:0000313" key="1">
    <source>
        <dbReference type="EMBL" id="EWM53455.1"/>
    </source>
</evidence>
<comment type="caution">
    <text evidence="1">The sequence shown here is derived from an EMBL/GenBank/DDBJ whole genome shotgun (WGS) entry which is preliminary data.</text>
</comment>
<dbReference type="PATRIC" id="fig|1341157.4.peg.1859"/>
<gene>
    <name evidence="1" type="ORF">RF007C_07170</name>
</gene>
<dbReference type="RefSeq" id="WP_037299304.1">
    <property type="nucleotide sequence ID" value="NZ_ATAX01000025.1"/>
</dbReference>
<evidence type="ECO:0000313" key="2">
    <source>
        <dbReference type="Proteomes" id="UP000019365"/>
    </source>
</evidence>
<name>W7UXR9_RUMFL</name>
<keyword evidence="2" id="KW-1185">Reference proteome</keyword>
<sequence>MNNNFDTKKLTGLLNAVSRKIGVPPEQLRSELEAGKFDSALAAMNKNEAARFQQAVNNPEIVEKMMSTPQAKALYEKLSGGKK</sequence>
<proteinExistence type="predicted"/>
<dbReference type="AlphaFoldDB" id="W7UXR9"/>
<reference evidence="1 2" key="1">
    <citation type="journal article" date="2014" name="PLoS ONE">
        <title>Rumen cellulosomics: divergent fiber-degrading strategies revealed by comparative genome-wide analysis of six ruminococcal strains.</title>
        <authorList>
            <person name="Dassa B."/>
            <person name="Borovok I."/>
            <person name="Ruimy-Israeli V."/>
            <person name="Lamed R."/>
            <person name="Flint H.J."/>
            <person name="Duncan S.H."/>
            <person name="Henrissat B."/>
            <person name="Coutinho P."/>
            <person name="Morrison M."/>
            <person name="Mosoni P."/>
            <person name="Yeoman C.J."/>
            <person name="White B.A."/>
            <person name="Bayer E.A."/>
        </authorList>
    </citation>
    <scope>NUCLEOTIDE SEQUENCE [LARGE SCALE GENOMIC DNA]</scope>
    <source>
        <strain evidence="1 2">007c</strain>
    </source>
</reference>
<protein>
    <submittedName>
        <fullName evidence="1">Uncharacterized protein</fullName>
    </submittedName>
</protein>
<dbReference type="Proteomes" id="UP000019365">
    <property type="component" value="Unassembled WGS sequence"/>
</dbReference>
<dbReference type="OrthoDB" id="1822766at2"/>
<dbReference type="eggNOG" id="ENOG50324EH">
    <property type="taxonomic scope" value="Bacteria"/>
</dbReference>
<organism evidence="1 2">
    <name type="scientific">Ruminococcus flavefaciens 007c</name>
    <dbReference type="NCBI Taxonomy" id="1341157"/>
    <lineage>
        <taxon>Bacteria</taxon>
        <taxon>Bacillati</taxon>
        <taxon>Bacillota</taxon>
        <taxon>Clostridia</taxon>
        <taxon>Eubacteriales</taxon>
        <taxon>Oscillospiraceae</taxon>
        <taxon>Ruminococcus</taxon>
    </lineage>
</organism>
<accession>W7UXR9</accession>